<reference evidence="7" key="1">
    <citation type="journal article" date="2019" name="Int. J. Syst. Evol. Microbiol.">
        <title>The Global Catalogue of Microorganisms (GCM) 10K type strain sequencing project: providing services to taxonomists for standard genome sequencing and annotation.</title>
        <authorList>
            <consortium name="The Broad Institute Genomics Platform"/>
            <consortium name="The Broad Institute Genome Sequencing Center for Infectious Disease"/>
            <person name="Wu L."/>
            <person name="Ma J."/>
        </authorList>
    </citation>
    <scope>NUCLEOTIDE SEQUENCE [LARGE SCALE GENOMIC DNA]</scope>
    <source>
        <strain evidence="7">KCTC 62192</strain>
    </source>
</reference>
<dbReference type="RefSeq" id="WP_377832306.1">
    <property type="nucleotide sequence ID" value="NZ_JBHRSK010000004.1"/>
</dbReference>
<evidence type="ECO:0000313" key="6">
    <source>
        <dbReference type="EMBL" id="MFC2967655.1"/>
    </source>
</evidence>
<evidence type="ECO:0000256" key="3">
    <source>
        <dbReference type="ARBA" id="ARBA00022729"/>
    </source>
</evidence>
<dbReference type="Proteomes" id="UP001595443">
    <property type="component" value="Unassembled WGS sequence"/>
</dbReference>
<keyword evidence="7" id="KW-1185">Reference proteome</keyword>
<dbReference type="InterPro" id="IPR015168">
    <property type="entry name" value="SsuA/THI5"/>
</dbReference>
<name>A0ABV7AEQ1_9RHOB</name>
<dbReference type="PANTHER" id="PTHR30024">
    <property type="entry name" value="ALIPHATIC SULFONATES-BINDING PROTEIN-RELATED"/>
    <property type="match status" value="1"/>
</dbReference>
<feature type="chain" id="PRO_5045652011" evidence="4">
    <location>
        <begin position="33"/>
        <end position="362"/>
    </location>
</feature>
<proteinExistence type="inferred from homology"/>
<dbReference type="EMBL" id="JBHRSK010000004">
    <property type="protein sequence ID" value="MFC2967655.1"/>
    <property type="molecule type" value="Genomic_DNA"/>
</dbReference>
<comment type="subcellular location">
    <subcellularLocation>
        <location evidence="1">Periplasm</location>
    </subcellularLocation>
</comment>
<feature type="signal peptide" evidence="4">
    <location>
        <begin position="1"/>
        <end position="32"/>
    </location>
</feature>
<gene>
    <name evidence="6" type="ORF">ACFOES_06080</name>
</gene>
<evidence type="ECO:0000256" key="2">
    <source>
        <dbReference type="ARBA" id="ARBA00010742"/>
    </source>
</evidence>
<evidence type="ECO:0000256" key="1">
    <source>
        <dbReference type="ARBA" id="ARBA00004418"/>
    </source>
</evidence>
<evidence type="ECO:0000256" key="4">
    <source>
        <dbReference type="SAM" id="SignalP"/>
    </source>
</evidence>
<dbReference type="Gene3D" id="3.40.190.10">
    <property type="entry name" value="Periplasmic binding protein-like II"/>
    <property type="match status" value="2"/>
</dbReference>
<comment type="caution">
    <text evidence="6">The sequence shown here is derived from an EMBL/GenBank/DDBJ whole genome shotgun (WGS) entry which is preliminary data.</text>
</comment>
<evidence type="ECO:0000313" key="7">
    <source>
        <dbReference type="Proteomes" id="UP001595443"/>
    </source>
</evidence>
<organism evidence="6 7">
    <name type="scientific">Acidimangrovimonas pyrenivorans</name>
    <dbReference type="NCBI Taxonomy" id="2030798"/>
    <lineage>
        <taxon>Bacteria</taxon>
        <taxon>Pseudomonadati</taxon>
        <taxon>Pseudomonadota</taxon>
        <taxon>Alphaproteobacteria</taxon>
        <taxon>Rhodobacterales</taxon>
        <taxon>Paracoccaceae</taxon>
        <taxon>Acidimangrovimonas</taxon>
    </lineage>
</organism>
<dbReference type="Pfam" id="PF09084">
    <property type="entry name" value="NMT1"/>
    <property type="match status" value="1"/>
</dbReference>
<sequence length="362" mass="38809">MRLTKSLFSAAALAFGLAASLGAGLGAGAASAKETVNVGICVSWPGYAMLEVAKEKGLTGDYDLNITIFEDPLGGHAALAAGQIDVYGCTADYTPLVVERGTDVVNVAFLNPSYGVDHIILAPDTKVSDLKGKKVAAPQAYIGQLLMGLWLDSQGIGPKDVEWVNLNADEAVGPMLSGDLSAAYMYEPWISKVLAAQPGAKSVVDTTDPAMLKTGIFMDALYMNKNFIEKDRKAALAVLKARWDGLGYWHSHVEETNKLMAKFLQWPEEDINYVIGTNGKSLEGGIYMFDFDESARVCGVLDGEPPFGMANGSMVDTVALTNEWWIKLGLMKNKIDPAKGIDCSLMGDLVKAGYRQSFTANN</sequence>
<comment type="similarity">
    <text evidence="2">Belongs to the bacterial solute-binding protein SsuA/TauA family.</text>
</comment>
<dbReference type="SUPFAM" id="SSF53850">
    <property type="entry name" value="Periplasmic binding protein-like II"/>
    <property type="match status" value="1"/>
</dbReference>
<feature type="domain" description="SsuA/THI5-like" evidence="5">
    <location>
        <begin position="46"/>
        <end position="254"/>
    </location>
</feature>
<dbReference type="PANTHER" id="PTHR30024:SF47">
    <property type="entry name" value="TAURINE-BINDING PERIPLASMIC PROTEIN"/>
    <property type="match status" value="1"/>
</dbReference>
<accession>A0ABV7AEQ1</accession>
<evidence type="ECO:0000259" key="5">
    <source>
        <dbReference type="Pfam" id="PF09084"/>
    </source>
</evidence>
<protein>
    <submittedName>
        <fullName evidence="6">ABC transporter substrate-binding protein</fullName>
    </submittedName>
</protein>
<keyword evidence="3 4" id="KW-0732">Signal</keyword>